<keyword evidence="1" id="KW-0479">Metal-binding</keyword>
<evidence type="ECO:0000256" key="2">
    <source>
        <dbReference type="SAM" id="MobiDB-lite"/>
    </source>
</evidence>
<keyword evidence="1" id="KW-0863">Zinc-finger</keyword>
<sequence length="170" mass="19043">LQELYGSRSRTEMFNLSHQLFSLKMTEGALVHTHGLKMIDLIEQLHQLDLTMDNDFYINLGRSRGSKSKGKAPMIPKGKKKKKGRQSTGSTRPVVGEAILDTIRKLQDEDCCFHCGKRGHWRSQCREFQKSKSEGASGSGTFMIELFLVENVSSTWVLDSGCGTNICNSL</sequence>
<organism evidence="4 5">
    <name type="scientific">Cephalotus follicularis</name>
    <name type="common">Albany pitcher plant</name>
    <dbReference type="NCBI Taxonomy" id="3775"/>
    <lineage>
        <taxon>Eukaryota</taxon>
        <taxon>Viridiplantae</taxon>
        <taxon>Streptophyta</taxon>
        <taxon>Embryophyta</taxon>
        <taxon>Tracheophyta</taxon>
        <taxon>Spermatophyta</taxon>
        <taxon>Magnoliopsida</taxon>
        <taxon>eudicotyledons</taxon>
        <taxon>Gunneridae</taxon>
        <taxon>Pentapetalae</taxon>
        <taxon>rosids</taxon>
        <taxon>fabids</taxon>
        <taxon>Oxalidales</taxon>
        <taxon>Cephalotaceae</taxon>
        <taxon>Cephalotus</taxon>
    </lineage>
</organism>
<evidence type="ECO:0000313" key="4">
    <source>
        <dbReference type="EMBL" id="GAV62789.1"/>
    </source>
</evidence>
<dbReference type="GO" id="GO:0003676">
    <property type="term" value="F:nucleic acid binding"/>
    <property type="evidence" value="ECO:0007669"/>
    <property type="project" value="InterPro"/>
</dbReference>
<evidence type="ECO:0000256" key="1">
    <source>
        <dbReference type="PROSITE-ProRule" id="PRU00047"/>
    </source>
</evidence>
<dbReference type="Gene3D" id="4.10.60.10">
    <property type="entry name" value="Zinc finger, CCHC-type"/>
    <property type="match status" value="1"/>
</dbReference>
<dbReference type="GO" id="GO:0008270">
    <property type="term" value="F:zinc ion binding"/>
    <property type="evidence" value="ECO:0007669"/>
    <property type="project" value="UniProtKB-KW"/>
</dbReference>
<reference evidence="5" key="1">
    <citation type="submission" date="2016-04" db="EMBL/GenBank/DDBJ databases">
        <title>Cephalotus genome sequencing.</title>
        <authorList>
            <person name="Fukushima K."/>
            <person name="Hasebe M."/>
            <person name="Fang X."/>
        </authorList>
    </citation>
    <scope>NUCLEOTIDE SEQUENCE [LARGE SCALE GENOMIC DNA]</scope>
    <source>
        <strain evidence="5">cv. St1</strain>
    </source>
</reference>
<gene>
    <name evidence="4" type="ORF">CFOL_v3_06312</name>
</gene>
<dbReference type="InterPro" id="IPR036875">
    <property type="entry name" value="Znf_CCHC_sf"/>
</dbReference>
<dbReference type="Proteomes" id="UP000187406">
    <property type="component" value="Unassembled WGS sequence"/>
</dbReference>
<keyword evidence="1" id="KW-0862">Zinc</keyword>
<accession>A0A1Q3B4C5</accession>
<name>A0A1Q3B4C5_CEPFO</name>
<comment type="caution">
    <text evidence="4">The sequence shown here is derived from an EMBL/GenBank/DDBJ whole genome shotgun (WGS) entry which is preliminary data.</text>
</comment>
<feature type="non-terminal residue" evidence="4">
    <location>
        <position position="1"/>
    </location>
</feature>
<protein>
    <submittedName>
        <fullName evidence="4">Zf-CCHC domain-containing protein/UBN2_2 domain-containing protein</fullName>
    </submittedName>
</protein>
<dbReference type="AlphaFoldDB" id="A0A1Q3B4C5"/>
<dbReference type="PROSITE" id="PS50158">
    <property type="entry name" value="ZF_CCHC"/>
    <property type="match status" value="1"/>
</dbReference>
<keyword evidence="5" id="KW-1185">Reference proteome</keyword>
<feature type="non-terminal residue" evidence="4">
    <location>
        <position position="170"/>
    </location>
</feature>
<evidence type="ECO:0000259" key="3">
    <source>
        <dbReference type="PROSITE" id="PS50158"/>
    </source>
</evidence>
<dbReference type="InterPro" id="IPR001878">
    <property type="entry name" value="Znf_CCHC"/>
</dbReference>
<dbReference type="InParanoid" id="A0A1Q3B4C5"/>
<evidence type="ECO:0000313" key="5">
    <source>
        <dbReference type="Proteomes" id="UP000187406"/>
    </source>
</evidence>
<feature type="region of interest" description="Disordered" evidence="2">
    <location>
        <begin position="64"/>
        <end position="91"/>
    </location>
</feature>
<feature type="domain" description="CCHC-type" evidence="3">
    <location>
        <begin position="112"/>
        <end position="127"/>
    </location>
</feature>
<dbReference type="SUPFAM" id="SSF57756">
    <property type="entry name" value="Retrovirus zinc finger-like domains"/>
    <property type="match status" value="1"/>
</dbReference>
<proteinExistence type="predicted"/>
<dbReference type="EMBL" id="BDDD01000277">
    <property type="protein sequence ID" value="GAV62789.1"/>
    <property type="molecule type" value="Genomic_DNA"/>
</dbReference>